<keyword evidence="2" id="KW-1185">Reference proteome</keyword>
<organism evidence="1 2">
    <name type="scientific">Gonium pectorale</name>
    <name type="common">Green alga</name>
    <dbReference type="NCBI Taxonomy" id="33097"/>
    <lineage>
        <taxon>Eukaryota</taxon>
        <taxon>Viridiplantae</taxon>
        <taxon>Chlorophyta</taxon>
        <taxon>core chlorophytes</taxon>
        <taxon>Chlorophyceae</taxon>
        <taxon>CS clade</taxon>
        <taxon>Chlamydomonadales</taxon>
        <taxon>Volvocaceae</taxon>
        <taxon>Gonium</taxon>
    </lineage>
</organism>
<dbReference type="STRING" id="33097.A0A150FTR5"/>
<proteinExistence type="predicted"/>
<comment type="caution">
    <text evidence="1">The sequence shown here is derived from an EMBL/GenBank/DDBJ whole genome shotgun (WGS) entry which is preliminary data.</text>
</comment>
<gene>
    <name evidence="1" type="ORF">GPECTOR_1010g279</name>
</gene>
<evidence type="ECO:0000313" key="2">
    <source>
        <dbReference type="Proteomes" id="UP000075714"/>
    </source>
</evidence>
<dbReference type="AlphaFoldDB" id="A0A150FTR5"/>
<reference evidence="2" key="1">
    <citation type="journal article" date="2016" name="Nat. Commun.">
        <title>The Gonium pectorale genome demonstrates co-option of cell cycle regulation during the evolution of multicellularity.</title>
        <authorList>
            <person name="Hanschen E.R."/>
            <person name="Marriage T.N."/>
            <person name="Ferris P.J."/>
            <person name="Hamaji T."/>
            <person name="Toyoda A."/>
            <person name="Fujiyama A."/>
            <person name="Neme R."/>
            <person name="Noguchi H."/>
            <person name="Minakuchi Y."/>
            <person name="Suzuki M."/>
            <person name="Kawai-Toyooka H."/>
            <person name="Smith D.R."/>
            <person name="Sparks H."/>
            <person name="Anderson J."/>
            <person name="Bakaric R."/>
            <person name="Luria V."/>
            <person name="Karger A."/>
            <person name="Kirschner M.W."/>
            <person name="Durand P.M."/>
            <person name="Michod R.E."/>
            <person name="Nozaki H."/>
            <person name="Olson B.J."/>
        </authorList>
    </citation>
    <scope>NUCLEOTIDE SEQUENCE [LARGE SCALE GENOMIC DNA]</scope>
    <source>
        <strain evidence="2">NIES-2863</strain>
    </source>
</reference>
<dbReference type="EMBL" id="LSYV01001005">
    <property type="protein sequence ID" value="KXZ41002.1"/>
    <property type="molecule type" value="Genomic_DNA"/>
</dbReference>
<name>A0A150FTR5_GONPE</name>
<accession>A0A150FTR5</accession>
<protein>
    <submittedName>
        <fullName evidence="1">Uncharacterized protein</fullName>
    </submittedName>
</protein>
<evidence type="ECO:0000313" key="1">
    <source>
        <dbReference type="EMBL" id="KXZ41002.1"/>
    </source>
</evidence>
<sequence>MRSLLRRYPDFADMRAALAGALWAIGKEGEAESQWSRVDDPRYRDFSWLRFNRRWPPRIYQALTAFLELRSLPAL</sequence>
<dbReference type="Proteomes" id="UP000075714">
    <property type="component" value="Unassembled WGS sequence"/>
</dbReference>
<dbReference type="OrthoDB" id="421121at2759"/>